<keyword evidence="1" id="KW-0812">Transmembrane</keyword>
<accession>A0A2X4U906</accession>
<keyword evidence="1" id="KW-0472">Membrane</keyword>
<dbReference type="STRING" id="1219011.GCA_001895045_02878"/>
<dbReference type="InterPro" id="IPR009937">
    <property type="entry name" value="Phage_holin_3_6"/>
</dbReference>
<sequence>MTEPTGGDARHVAAQPSALSTVELTERLATQVSTLVRTEVTSALHEVKSKGTRIGIGAGISGAGALLLYLGLATLIAAGVLGLATALDPWLAALIVALVVLVIGGILAAVGASKAKNAAPPVPQHTAESVRADVAAAKGALR</sequence>
<evidence type="ECO:0000313" key="3">
    <source>
        <dbReference type="Proteomes" id="UP000249091"/>
    </source>
</evidence>
<feature type="transmembrane region" description="Helical" evidence="1">
    <location>
        <begin position="90"/>
        <end position="110"/>
    </location>
</feature>
<dbReference type="RefSeq" id="WP_072701691.1">
    <property type="nucleotide sequence ID" value="NZ_JAFBBL010000001.1"/>
</dbReference>
<protein>
    <submittedName>
        <fullName evidence="2">Protein of uncharacterized function (DUF1469)</fullName>
    </submittedName>
</protein>
<evidence type="ECO:0000256" key="1">
    <source>
        <dbReference type="SAM" id="Phobius"/>
    </source>
</evidence>
<gene>
    <name evidence="2" type="ORF">NCTC10994_01785</name>
</gene>
<reference evidence="2 3" key="1">
    <citation type="submission" date="2018-06" db="EMBL/GenBank/DDBJ databases">
        <authorList>
            <consortium name="Pathogen Informatics"/>
            <person name="Doyle S."/>
        </authorList>
    </citation>
    <scope>NUCLEOTIDE SEQUENCE [LARGE SCALE GENOMIC DNA]</scope>
    <source>
        <strain evidence="2 3">NCTC10994</strain>
    </source>
</reference>
<evidence type="ECO:0000313" key="2">
    <source>
        <dbReference type="EMBL" id="SQI30872.1"/>
    </source>
</evidence>
<keyword evidence="1" id="KW-1133">Transmembrane helix</keyword>
<dbReference type="Pfam" id="PF07332">
    <property type="entry name" value="Phage_holin_3_6"/>
    <property type="match status" value="1"/>
</dbReference>
<dbReference type="Proteomes" id="UP000249091">
    <property type="component" value="Chromosome 1"/>
</dbReference>
<proteinExistence type="predicted"/>
<dbReference type="KEGG" id="rcr:NCTC10994_01785"/>
<organism evidence="2 3">
    <name type="scientific">Rhodococcus coprophilus</name>
    <dbReference type="NCBI Taxonomy" id="38310"/>
    <lineage>
        <taxon>Bacteria</taxon>
        <taxon>Bacillati</taxon>
        <taxon>Actinomycetota</taxon>
        <taxon>Actinomycetes</taxon>
        <taxon>Mycobacteriales</taxon>
        <taxon>Nocardiaceae</taxon>
        <taxon>Rhodococcus</taxon>
    </lineage>
</organism>
<feature type="transmembrane region" description="Helical" evidence="1">
    <location>
        <begin position="58"/>
        <end position="84"/>
    </location>
</feature>
<name>A0A2X4U906_9NOCA</name>
<keyword evidence="3" id="KW-1185">Reference proteome</keyword>
<dbReference type="EMBL" id="LS483468">
    <property type="protein sequence ID" value="SQI30872.1"/>
    <property type="molecule type" value="Genomic_DNA"/>
</dbReference>
<dbReference type="AlphaFoldDB" id="A0A2X4U906"/>